<dbReference type="PANTHER" id="PTHR31672:SF2">
    <property type="entry name" value="F-BOX DOMAIN-CONTAINING PROTEIN"/>
    <property type="match status" value="1"/>
</dbReference>
<gene>
    <name evidence="1" type="ORF">R1sor_012109</name>
</gene>
<dbReference type="EMBL" id="JBJQOH010000002">
    <property type="protein sequence ID" value="KAL3698033.1"/>
    <property type="molecule type" value="Genomic_DNA"/>
</dbReference>
<reference evidence="1 2" key="1">
    <citation type="submission" date="2024-09" db="EMBL/GenBank/DDBJ databases">
        <title>Chromosome-scale assembly of Riccia sorocarpa.</title>
        <authorList>
            <person name="Paukszto L."/>
        </authorList>
    </citation>
    <scope>NUCLEOTIDE SEQUENCE [LARGE SCALE GENOMIC DNA]</scope>
    <source>
        <strain evidence="1">LP-2024</strain>
        <tissue evidence="1">Aerial parts of the thallus</tissue>
    </source>
</reference>
<evidence type="ECO:0000313" key="1">
    <source>
        <dbReference type="EMBL" id="KAL3698033.1"/>
    </source>
</evidence>
<dbReference type="SUPFAM" id="SSF50965">
    <property type="entry name" value="Galactose oxidase, central domain"/>
    <property type="match status" value="1"/>
</dbReference>
<evidence type="ECO:0000313" key="2">
    <source>
        <dbReference type="Proteomes" id="UP001633002"/>
    </source>
</evidence>
<comment type="caution">
    <text evidence="1">The sequence shown here is derived from an EMBL/GenBank/DDBJ whole genome shotgun (WGS) entry which is preliminary data.</text>
</comment>
<protein>
    <recommendedName>
        <fullName evidence="3">F-box domain-containing protein</fullName>
    </recommendedName>
</protein>
<organism evidence="1 2">
    <name type="scientific">Riccia sorocarpa</name>
    <dbReference type="NCBI Taxonomy" id="122646"/>
    <lineage>
        <taxon>Eukaryota</taxon>
        <taxon>Viridiplantae</taxon>
        <taxon>Streptophyta</taxon>
        <taxon>Embryophyta</taxon>
        <taxon>Marchantiophyta</taxon>
        <taxon>Marchantiopsida</taxon>
        <taxon>Marchantiidae</taxon>
        <taxon>Marchantiales</taxon>
        <taxon>Ricciaceae</taxon>
        <taxon>Riccia</taxon>
    </lineage>
</organism>
<accession>A0ABD3I370</accession>
<dbReference type="InterPro" id="IPR015915">
    <property type="entry name" value="Kelch-typ_b-propeller"/>
</dbReference>
<sequence>MLTVTKKKVQSVEVEAPEVCQINVDLAGEFWSELPKEIIEKIVSMIPYPYILNVRNLGKDWKSKFDETSFREMVKSTSIDWPIYFPLFLEKSKRVLTGLDRRNGTWIKICLEPAVDLKHPSVSNRESWELAGCNTGTRIHPKNHIFVYNVITRVSKLLPQRVLRPCDYTFPGPVISASYKPIYMLPDGPENYKVLYIVQVAGEPEDQVCTNLYESRSNSWTAKLSSLRPWDSAETAVIIDTSSGVYLNGVVYLTSRRRRKNLQKLLEVWAYDVETGGWHLVLGPREFGSARLMVCENQLLLFHHLNHSSARLRNPELCKNSFILYKIDALTRDCREIYRGPQESIPDASSSLYLSHGGSIFFGDFQKPTKYMMEFDVRNRKWSRFPSPSVSYENLFQCLSFSSFAFQPGQNPFIVV</sequence>
<dbReference type="Gene3D" id="2.120.10.80">
    <property type="entry name" value="Kelch-type beta propeller"/>
    <property type="match status" value="1"/>
</dbReference>
<keyword evidence="2" id="KW-1185">Reference proteome</keyword>
<name>A0ABD3I370_9MARC</name>
<dbReference type="Proteomes" id="UP001633002">
    <property type="component" value="Unassembled WGS sequence"/>
</dbReference>
<evidence type="ECO:0008006" key="3">
    <source>
        <dbReference type="Google" id="ProtNLM"/>
    </source>
</evidence>
<proteinExistence type="predicted"/>
<dbReference type="PANTHER" id="PTHR31672">
    <property type="entry name" value="BNACNNG10540D PROTEIN"/>
    <property type="match status" value="1"/>
</dbReference>
<dbReference type="InterPro" id="IPR011043">
    <property type="entry name" value="Gal_Oxase/kelch_b-propeller"/>
</dbReference>
<dbReference type="AlphaFoldDB" id="A0ABD3I370"/>
<dbReference type="InterPro" id="IPR050796">
    <property type="entry name" value="SCF_F-box_component"/>
</dbReference>